<dbReference type="RefSeq" id="WP_074604745.1">
    <property type="nucleotide sequence ID" value="NZ_FNGY01000001.1"/>
</dbReference>
<dbReference type="AlphaFoldDB" id="A0A1G9L3G4"/>
<sequence length="323" mass="36886">MRTFFLTTTTLVTALFNCALAQHSGNANYSNSNYQSKRINAIQTTSSNANEMTITIKGIYNEKASSQIATFSVLQLGKTAKEASDLINERIKNATNELKTINQHISIAIDMISFVPTYGYAVEKKIFNPKTYNETPSGFELRKNIIVKYSNNSDLDQIVAICSKYEIYDLVKVNYISSNYDLIRTQMQKKALEQLKVQLGRYSLMMNTDLNKKEKTLQEGFSTSYPMENYRNYQAYAKASIHPGQKDEVNDVAKNTTQYYNGVVPNEHQFIFNADVVEPTIQLFYELTVNIKLKEDQLPKNTIVKNNRYYIITPKGDIKPLNL</sequence>
<keyword evidence="3" id="KW-1185">Reference proteome</keyword>
<name>A0A1G9L3G4_9SPHI</name>
<organism evidence="2 3">
    <name type="scientific">Pedobacter steynii</name>
    <dbReference type="NCBI Taxonomy" id="430522"/>
    <lineage>
        <taxon>Bacteria</taxon>
        <taxon>Pseudomonadati</taxon>
        <taxon>Bacteroidota</taxon>
        <taxon>Sphingobacteriia</taxon>
        <taxon>Sphingobacteriales</taxon>
        <taxon>Sphingobacteriaceae</taxon>
        <taxon>Pedobacter</taxon>
    </lineage>
</organism>
<evidence type="ECO:0000313" key="2">
    <source>
        <dbReference type="EMBL" id="SDL56313.1"/>
    </source>
</evidence>
<dbReference type="Gene3D" id="3.30.70.2970">
    <property type="entry name" value="Protein of unknown function (DUF541), domain 2"/>
    <property type="match status" value="1"/>
</dbReference>
<keyword evidence="1" id="KW-0732">Signal</keyword>
<feature type="signal peptide" evidence="1">
    <location>
        <begin position="1"/>
        <end position="21"/>
    </location>
</feature>
<feature type="chain" id="PRO_5010219782" description="SIMPL domain-containing protein" evidence="1">
    <location>
        <begin position="22"/>
        <end position="323"/>
    </location>
</feature>
<gene>
    <name evidence="2" type="ORF">SAMN05421820_101748</name>
</gene>
<dbReference type="Pfam" id="PF04402">
    <property type="entry name" value="SIMPL"/>
    <property type="match status" value="1"/>
</dbReference>
<evidence type="ECO:0008006" key="4">
    <source>
        <dbReference type="Google" id="ProtNLM"/>
    </source>
</evidence>
<accession>A0A1G9L3G4</accession>
<dbReference type="InterPro" id="IPR007497">
    <property type="entry name" value="SIMPL/DUF541"/>
</dbReference>
<dbReference type="Proteomes" id="UP000183200">
    <property type="component" value="Unassembled WGS sequence"/>
</dbReference>
<dbReference type="Gene3D" id="3.30.110.170">
    <property type="entry name" value="Protein of unknown function (DUF541), domain 1"/>
    <property type="match status" value="1"/>
</dbReference>
<evidence type="ECO:0000256" key="1">
    <source>
        <dbReference type="SAM" id="SignalP"/>
    </source>
</evidence>
<evidence type="ECO:0000313" key="3">
    <source>
        <dbReference type="Proteomes" id="UP000183200"/>
    </source>
</evidence>
<proteinExistence type="predicted"/>
<dbReference type="OrthoDB" id="1228710at2"/>
<reference evidence="3" key="1">
    <citation type="submission" date="2016-10" db="EMBL/GenBank/DDBJ databases">
        <authorList>
            <person name="Varghese N."/>
            <person name="Submissions S."/>
        </authorList>
    </citation>
    <scope>NUCLEOTIDE SEQUENCE [LARGE SCALE GENOMIC DNA]</scope>
    <source>
        <strain evidence="3">DSM 19110</strain>
    </source>
</reference>
<protein>
    <recommendedName>
        <fullName evidence="4">SIMPL domain-containing protein</fullName>
    </recommendedName>
</protein>
<dbReference type="EMBL" id="FNGY01000001">
    <property type="protein sequence ID" value="SDL56313.1"/>
    <property type="molecule type" value="Genomic_DNA"/>
</dbReference>